<accession>A0AA42BSQ9</accession>
<evidence type="ECO:0000313" key="2">
    <source>
        <dbReference type="Proteomes" id="UP001156102"/>
    </source>
</evidence>
<comment type="caution">
    <text evidence="1">The sequence shown here is derived from an EMBL/GenBank/DDBJ whole genome shotgun (WGS) entry which is preliminary data.</text>
</comment>
<dbReference type="AlphaFoldDB" id="A0AA42BSQ9"/>
<sequence>MKQLKQSETIVSKRLRQLKVLVVLLLLLTAARVGYMKLLYTSEFAVKQKQTIEASGTSILANFRNAPNLAGFHAVTREEIIQNSKDDPSLLSVLAAVNQFCQKGCEGAPMLFFKEHTAIVLYQNKDGEQHAAQLQKSQNEWVNAGKAD</sequence>
<dbReference type="EMBL" id="JANCLT010000014">
    <property type="protein sequence ID" value="MCP8970794.1"/>
    <property type="molecule type" value="Genomic_DNA"/>
</dbReference>
<proteinExistence type="predicted"/>
<keyword evidence="2" id="KW-1185">Reference proteome</keyword>
<reference evidence="1" key="1">
    <citation type="submission" date="2022-07" db="EMBL/GenBank/DDBJ databases">
        <authorList>
            <person name="Li W.-J."/>
            <person name="Deng Q.-Q."/>
        </authorList>
    </citation>
    <scope>NUCLEOTIDE SEQUENCE</scope>
    <source>
        <strain evidence="1">SYSU M60031</strain>
    </source>
</reference>
<gene>
    <name evidence="1" type="ORF">NK662_19945</name>
</gene>
<protein>
    <submittedName>
        <fullName evidence="1">Uncharacterized protein</fullName>
    </submittedName>
</protein>
<dbReference type="Proteomes" id="UP001156102">
    <property type="component" value="Unassembled WGS sequence"/>
</dbReference>
<evidence type="ECO:0000313" key="1">
    <source>
        <dbReference type="EMBL" id="MCP8970794.1"/>
    </source>
</evidence>
<organism evidence="1 2">
    <name type="scientific">Ectobacillus ponti</name>
    <dbReference type="NCBI Taxonomy" id="2961894"/>
    <lineage>
        <taxon>Bacteria</taxon>
        <taxon>Bacillati</taxon>
        <taxon>Bacillota</taxon>
        <taxon>Bacilli</taxon>
        <taxon>Bacillales</taxon>
        <taxon>Bacillaceae</taxon>
        <taxon>Ectobacillus</taxon>
    </lineage>
</organism>
<name>A0AA42BSQ9_9BACI</name>